<protein>
    <submittedName>
        <fullName evidence="1">Uncharacterized protein</fullName>
    </submittedName>
</protein>
<evidence type="ECO:0000313" key="1">
    <source>
        <dbReference type="EMBL" id="WVN21104.1"/>
    </source>
</evidence>
<reference evidence="1" key="1">
    <citation type="submission" date="2024-01" db="EMBL/GenBank/DDBJ databases">
        <title>Complete genome sequence of Mycoplasma gateae strain 3700.</title>
        <authorList>
            <person name="Spergser J."/>
        </authorList>
    </citation>
    <scope>NUCLEOTIDE SEQUENCE [LARGE SCALE GENOMIC DNA]</scope>
    <source>
        <strain evidence="1">3700</strain>
    </source>
</reference>
<name>A0ABZ2AG27_9BACT</name>
<sequence>MISKNIVKTNSIKKDVKDWEEKNNLLPLNSSLNIEKPENFEHFKYTILNEKMEIRIPIFKDSEMHFYSKKFSDSKKRFLKNNTLDKDELTYFLLLNYKGIKINNIDYDEKYFIYFLKEILNDEFKLT</sequence>
<evidence type="ECO:0000313" key="2">
    <source>
        <dbReference type="Proteomes" id="UP001431935"/>
    </source>
</evidence>
<accession>A0ABZ2AG27</accession>
<proteinExistence type="predicted"/>
<gene>
    <name evidence="1" type="ORF">V2E26_01660</name>
</gene>
<dbReference type="RefSeq" id="WP_330463135.1">
    <property type="nucleotide sequence ID" value="NZ_CP143578.1"/>
</dbReference>
<organism evidence="1 2">
    <name type="scientific">Metamycoplasma gateae</name>
    <dbReference type="NCBI Taxonomy" id="35769"/>
    <lineage>
        <taxon>Bacteria</taxon>
        <taxon>Bacillati</taxon>
        <taxon>Mycoplasmatota</taxon>
        <taxon>Mycoplasmoidales</taxon>
        <taxon>Metamycoplasmataceae</taxon>
        <taxon>Metamycoplasma</taxon>
    </lineage>
</organism>
<dbReference type="Proteomes" id="UP001431935">
    <property type="component" value="Chromosome"/>
</dbReference>
<keyword evidence="2" id="KW-1185">Reference proteome</keyword>
<dbReference type="EMBL" id="CP143578">
    <property type="protein sequence ID" value="WVN21104.1"/>
    <property type="molecule type" value="Genomic_DNA"/>
</dbReference>